<dbReference type="GO" id="GO:0016020">
    <property type="term" value="C:membrane"/>
    <property type="evidence" value="ECO:0007669"/>
    <property type="project" value="InterPro"/>
</dbReference>
<dbReference type="InterPro" id="IPR000727">
    <property type="entry name" value="T_SNARE_dom"/>
</dbReference>
<dbReference type="InterPro" id="IPR015260">
    <property type="entry name" value="Syntaxin-6/10/61_N"/>
</dbReference>
<keyword evidence="13" id="KW-1185">Reference proteome</keyword>
<evidence type="ECO:0000259" key="12">
    <source>
        <dbReference type="PROSITE" id="PS50192"/>
    </source>
</evidence>
<evidence type="ECO:0000256" key="9">
    <source>
        <dbReference type="ARBA" id="ARBA00037801"/>
    </source>
</evidence>
<evidence type="ECO:0000313" key="14">
    <source>
        <dbReference type="RefSeq" id="XP_032835408.1"/>
    </source>
</evidence>
<evidence type="ECO:0000256" key="11">
    <source>
        <dbReference type="SAM" id="Phobius"/>
    </source>
</evidence>
<feature type="compositionally biased region" description="Gly residues" evidence="10">
    <location>
        <begin position="143"/>
        <end position="161"/>
    </location>
</feature>
<sequence length="276" mass="30409">MSLEDPFFVVKAEVVKALASAQGLHQRWRELLLLEPGAGSGGGSGHGSHGHHGGHHGGREELEWTSNELRNALRSLEWDLEDLAETVSIVETNPRKFKMDSSELGDRKAFIARTRQSVKEMKDDMASPRAVAGEEGKSRKSLLGGGSLGVGGSRGGPGGRYGRLEQEMDLENSRYIADTHAQQQLIVQSQDEQLELVSGSLGVLKHMSERIGTELDDQDRMLGDFSQELEVTHSRMDGVLKKLAKVSRMTSDRRQWIAILVLLGLMLLVLILFFTV</sequence>
<dbReference type="GO" id="GO:0015031">
    <property type="term" value="P:protein transport"/>
    <property type="evidence" value="ECO:0007669"/>
    <property type="project" value="UniProtKB-KW"/>
</dbReference>
<reference evidence="14" key="1">
    <citation type="submission" date="2025-08" db="UniProtKB">
        <authorList>
            <consortium name="RefSeq"/>
        </authorList>
    </citation>
    <scope>IDENTIFICATION</scope>
    <source>
        <tissue evidence="14">Sperm</tissue>
    </source>
</reference>
<dbReference type="CDD" id="cd15851">
    <property type="entry name" value="SNARE_Syntaxin6"/>
    <property type="match status" value="1"/>
</dbReference>
<dbReference type="SUPFAM" id="SSF58038">
    <property type="entry name" value="SNARE fusion complex"/>
    <property type="match status" value="1"/>
</dbReference>
<evidence type="ECO:0000256" key="5">
    <source>
        <dbReference type="ARBA" id="ARBA00022989"/>
    </source>
</evidence>
<evidence type="ECO:0000256" key="8">
    <source>
        <dbReference type="ARBA" id="ARBA00023136"/>
    </source>
</evidence>
<dbReference type="AlphaFoldDB" id="A0AAJ7UFC2"/>
<evidence type="ECO:0000256" key="6">
    <source>
        <dbReference type="ARBA" id="ARBA00023034"/>
    </source>
</evidence>
<evidence type="ECO:0000313" key="13">
    <source>
        <dbReference type="Proteomes" id="UP001318040"/>
    </source>
</evidence>
<gene>
    <name evidence="14" type="primary">LOC116957398</name>
</gene>
<dbReference type="SMART" id="SM00397">
    <property type="entry name" value="t_SNARE"/>
    <property type="match status" value="1"/>
</dbReference>
<dbReference type="GO" id="GO:0005794">
    <property type="term" value="C:Golgi apparatus"/>
    <property type="evidence" value="ECO:0007669"/>
    <property type="project" value="UniProtKB-SubCell"/>
</dbReference>
<dbReference type="CDD" id="cd21443">
    <property type="entry name" value="SNARE_NTD_STX6_STX10"/>
    <property type="match status" value="1"/>
</dbReference>
<dbReference type="Pfam" id="PF09177">
    <property type="entry name" value="STX6_10_61_N"/>
    <property type="match status" value="1"/>
</dbReference>
<protein>
    <submittedName>
        <fullName evidence="14">Syntaxin-6-like</fullName>
    </submittedName>
</protein>
<evidence type="ECO:0000256" key="4">
    <source>
        <dbReference type="ARBA" id="ARBA00022927"/>
    </source>
</evidence>
<dbReference type="SUPFAM" id="SSF47661">
    <property type="entry name" value="t-snare proteins"/>
    <property type="match status" value="1"/>
</dbReference>
<keyword evidence="6" id="KW-0333">Golgi apparatus</keyword>
<evidence type="ECO:0000256" key="7">
    <source>
        <dbReference type="ARBA" id="ARBA00023054"/>
    </source>
</evidence>
<evidence type="ECO:0000256" key="2">
    <source>
        <dbReference type="ARBA" id="ARBA00022448"/>
    </source>
</evidence>
<dbReference type="FunFam" id="1.20.58.90:FF:000004">
    <property type="entry name" value="Syntaxin 10"/>
    <property type="match status" value="1"/>
</dbReference>
<evidence type="ECO:0000256" key="1">
    <source>
        <dbReference type="ARBA" id="ARBA00009063"/>
    </source>
</evidence>
<dbReference type="KEGG" id="pmrn:116957398"/>
<keyword evidence="4" id="KW-0653">Protein transport</keyword>
<feature type="compositionally biased region" description="Basic and acidic residues" evidence="10">
    <location>
        <begin position="119"/>
        <end position="138"/>
    </location>
</feature>
<feature type="domain" description="T-SNARE coiled-coil homology" evidence="12">
    <location>
        <begin position="184"/>
        <end position="246"/>
    </location>
</feature>
<dbReference type="PANTHER" id="PTHR12791">
    <property type="entry name" value="GOLGI SNARE BET1-RELATED"/>
    <property type="match status" value="1"/>
</dbReference>
<dbReference type="InterPro" id="IPR010989">
    <property type="entry name" value="SNARE"/>
</dbReference>
<dbReference type="RefSeq" id="XP_032835408.1">
    <property type="nucleotide sequence ID" value="XM_032979517.1"/>
</dbReference>
<feature type="region of interest" description="Disordered" evidence="10">
    <location>
        <begin position="119"/>
        <end position="161"/>
    </location>
</feature>
<evidence type="ECO:0000256" key="3">
    <source>
        <dbReference type="ARBA" id="ARBA00022692"/>
    </source>
</evidence>
<dbReference type="FunFam" id="1.20.5.110:FF:000006">
    <property type="entry name" value="Syntaxin 6"/>
    <property type="match status" value="1"/>
</dbReference>
<dbReference type="Proteomes" id="UP001318040">
    <property type="component" value="Chromosome 74"/>
</dbReference>
<organism evidence="13 14">
    <name type="scientific">Petromyzon marinus</name>
    <name type="common">Sea lamprey</name>
    <dbReference type="NCBI Taxonomy" id="7757"/>
    <lineage>
        <taxon>Eukaryota</taxon>
        <taxon>Metazoa</taxon>
        <taxon>Chordata</taxon>
        <taxon>Craniata</taxon>
        <taxon>Vertebrata</taxon>
        <taxon>Cyclostomata</taxon>
        <taxon>Hyperoartia</taxon>
        <taxon>Petromyzontiformes</taxon>
        <taxon>Petromyzontidae</taxon>
        <taxon>Petromyzon</taxon>
    </lineage>
</organism>
<keyword evidence="7" id="KW-0175">Coiled coil</keyword>
<comment type="subcellular location">
    <subcellularLocation>
        <location evidence="9">Golgi apparatus</location>
        <location evidence="9">trans-Golgi network membrane</location>
        <topology evidence="9">Single-pass type IV membrane protein</topology>
    </subcellularLocation>
</comment>
<dbReference type="GeneID" id="116957398"/>
<keyword evidence="8 11" id="KW-0472">Membrane</keyword>
<comment type="similarity">
    <text evidence="1">Belongs to the syntaxin family.</text>
</comment>
<keyword evidence="3 11" id="KW-0812">Transmembrane</keyword>
<dbReference type="PROSITE" id="PS50192">
    <property type="entry name" value="T_SNARE"/>
    <property type="match status" value="1"/>
</dbReference>
<dbReference type="GO" id="GO:0048193">
    <property type="term" value="P:Golgi vesicle transport"/>
    <property type="evidence" value="ECO:0007669"/>
    <property type="project" value="InterPro"/>
</dbReference>
<evidence type="ECO:0000256" key="10">
    <source>
        <dbReference type="SAM" id="MobiDB-lite"/>
    </source>
</evidence>
<name>A0AAJ7UFC2_PETMA</name>
<feature type="transmembrane region" description="Helical" evidence="11">
    <location>
        <begin position="256"/>
        <end position="275"/>
    </location>
</feature>
<feature type="region of interest" description="Disordered" evidence="10">
    <location>
        <begin position="39"/>
        <end position="61"/>
    </location>
</feature>
<keyword evidence="2" id="KW-0813">Transport</keyword>
<dbReference type="Gene3D" id="1.20.58.90">
    <property type="match status" value="1"/>
</dbReference>
<proteinExistence type="inferred from homology"/>
<dbReference type="Gene3D" id="1.20.5.110">
    <property type="match status" value="1"/>
</dbReference>
<keyword evidence="5 11" id="KW-1133">Transmembrane helix</keyword>
<accession>A0AAJ7UFC2</accession>
<dbReference type="Pfam" id="PF05739">
    <property type="entry name" value="SNARE"/>
    <property type="match status" value="1"/>
</dbReference>